<evidence type="ECO:0000256" key="8">
    <source>
        <dbReference type="PROSITE-ProRule" id="PRU01360"/>
    </source>
</evidence>
<dbReference type="RefSeq" id="WP_035078745.1">
    <property type="nucleotide sequence ID" value="NZ_JMIH01000031.1"/>
</dbReference>
<evidence type="ECO:0000256" key="10">
    <source>
        <dbReference type="SAM" id="SignalP"/>
    </source>
</evidence>
<evidence type="ECO:0000256" key="1">
    <source>
        <dbReference type="ARBA" id="ARBA00004571"/>
    </source>
</evidence>
<evidence type="ECO:0000256" key="6">
    <source>
        <dbReference type="ARBA" id="ARBA00023136"/>
    </source>
</evidence>
<keyword evidence="3 8" id="KW-1134">Transmembrane beta strand</keyword>
<comment type="similarity">
    <text evidence="8 9">Belongs to the TonB-dependent receptor family.</text>
</comment>
<reference evidence="13 14" key="1">
    <citation type="submission" date="2014-04" db="EMBL/GenBank/DDBJ databases">
        <title>Characterization and application of a salt tolerant electro-active bacterium.</title>
        <authorList>
            <person name="Yang L."/>
            <person name="Wei S."/>
            <person name="Tay Q.X.M."/>
        </authorList>
    </citation>
    <scope>NUCLEOTIDE SEQUENCE [LARGE SCALE GENOMIC DNA]</scope>
    <source>
        <strain evidence="13 14">LY1</strain>
    </source>
</reference>
<dbReference type="Proteomes" id="UP000027821">
    <property type="component" value="Unassembled WGS sequence"/>
</dbReference>
<accession>A0A074KWL8</accession>
<evidence type="ECO:0000256" key="2">
    <source>
        <dbReference type="ARBA" id="ARBA00022448"/>
    </source>
</evidence>
<gene>
    <name evidence="13" type="ORF">EL17_20205</name>
</gene>
<dbReference type="Gene3D" id="2.170.130.10">
    <property type="entry name" value="TonB-dependent receptor, plug domain"/>
    <property type="match status" value="1"/>
</dbReference>
<feature type="domain" description="TonB-dependent receptor-like beta-barrel" evidence="11">
    <location>
        <begin position="480"/>
        <end position="985"/>
    </location>
</feature>
<evidence type="ECO:0000259" key="11">
    <source>
        <dbReference type="Pfam" id="PF00593"/>
    </source>
</evidence>
<dbReference type="InterPro" id="IPR023996">
    <property type="entry name" value="TonB-dep_OMP_SusC/RagA"/>
</dbReference>
<keyword evidence="4 8" id="KW-0812">Transmembrane</keyword>
<comment type="caution">
    <text evidence="13">The sequence shown here is derived from an EMBL/GenBank/DDBJ whole genome shotgun (WGS) entry which is preliminary data.</text>
</comment>
<sequence>MNLKFYTFLLLCVFAVMELHAQHTIRGVVVTASDQAPFIGATVMVNGNTNRGTVSGIDGTFSLDVPSETGELMVSFIGMESQIVNYNVAEFITVSLSEMVNNMDEFMVIGYGTAKRADLTTSVGQLENVARTVDRPVSSVNQMLQGQIAGVTVVAATGEPGNAPQVVIRGMGTFGNEAPLYVVDGMPYYGNRINPNDIESLTVLKDAAAAAIYGAQAASGVIVITTKTGKAGAPKISMDVYQGVQAAYKTPEALNATEYATAYRNAAAHAGTIAQAAHDPEQNPWGQVTRTNWMDEIFRTAAVSNINFQISGGSDKGRYSSSFGYHKKEGLLLNTDYELFSFRLKSEYEITNRFRVGQNVYFNRELSRGTNTVSSYSGAIINAIYMNPAAPVYDENGNFHGTVPFELSQFAGAYGDTYNPVSLLLRPTVNSPKLNLNAIAYGEYDVLNDLTFRSSFSIDLWSWTDKRFSPRAPEIGRPSNMNFLDQGAGNSSRWIWDQQLNYNKSLGDHNFALTGVYTAQYKREETFGFQVQDFDREDDWFQYAGNAGAILNIPSSGAFEDVLTSAIGRLMYDYNDRYFLMGSIRRDETSRLPAATKSDYFYAASAAYKISSEPFFNVAFIDLLKIRGSWGQVGNISSVGNYAFNVPMSSGNNVILGDPGLRNRHLSINEMTNPNLRWERSETVNVGMDAMLFSNRLMIAAEYYEKYTRGLILRNTPDPHAGVPIGALANVGTVANKGVELSINYTGQKGRLNYNIGGNVATINNKLRDLDEFTDNFIQHTQNLRSIIYPFRSEPGQPLYSYHLVPHLGIFQNQEQIEQHLNAEGVKIQPNARPGDLIFKDVNGDGRISDADRVFMGNAMPDINFGLNISLEYNHFDLQLLGQGVAGVKLFNGYKFSAYNAGLQGYNLDRRVLEAWTPENPGATIPVLSTQDPNANFGQASDWYLENGDYLRIKNLSLGYTFPSSMLNRVKAGTNLRVYLAAENLFTITNYSGLDPEVGTGAVIDNGTFPVPRTFTLGLNLNL</sequence>
<dbReference type="EMBL" id="JMIH01000031">
    <property type="protein sequence ID" value="KEO71998.1"/>
    <property type="molecule type" value="Genomic_DNA"/>
</dbReference>
<organism evidence="13 14">
    <name type="scientific">Anditalea andensis</name>
    <dbReference type="NCBI Taxonomy" id="1048983"/>
    <lineage>
        <taxon>Bacteria</taxon>
        <taxon>Pseudomonadati</taxon>
        <taxon>Bacteroidota</taxon>
        <taxon>Cytophagia</taxon>
        <taxon>Cytophagales</taxon>
        <taxon>Cytophagaceae</taxon>
        <taxon>Anditalea</taxon>
    </lineage>
</organism>
<evidence type="ECO:0000256" key="4">
    <source>
        <dbReference type="ARBA" id="ARBA00022692"/>
    </source>
</evidence>
<protein>
    <submittedName>
        <fullName evidence="13">TonB-dependent receptor</fullName>
    </submittedName>
</protein>
<dbReference type="InterPro" id="IPR000531">
    <property type="entry name" value="Beta-barrel_TonB"/>
</dbReference>
<dbReference type="GO" id="GO:0009279">
    <property type="term" value="C:cell outer membrane"/>
    <property type="evidence" value="ECO:0007669"/>
    <property type="project" value="UniProtKB-SubCell"/>
</dbReference>
<evidence type="ECO:0000313" key="13">
    <source>
        <dbReference type="EMBL" id="KEO71998.1"/>
    </source>
</evidence>
<dbReference type="Gene3D" id="2.60.40.1120">
    <property type="entry name" value="Carboxypeptidase-like, regulatory domain"/>
    <property type="match status" value="1"/>
</dbReference>
<dbReference type="Pfam" id="PF07715">
    <property type="entry name" value="Plug"/>
    <property type="match status" value="1"/>
</dbReference>
<dbReference type="InterPro" id="IPR039426">
    <property type="entry name" value="TonB-dep_rcpt-like"/>
</dbReference>
<feature type="signal peptide" evidence="10">
    <location>
        <begin position="1"/>
        <end position="21"/>
    </location>
</feature>
<feature type="domain" description="TonB-dependent receptor plug" evidence="12">
    <location>
        <begin position="133"/>
        <end position="221"/>
    </location>
</feature>
<dbReference type="SUPFAM" id="SSF49464">
    <property type="entry name" value="Carboxypeptidase regulatory domain-like"/>
    <property type="match status" value="1"/>
</dbReference>
<dbReference type="InterPro" id="IPR008969">
    <property type="entry name" value="CarboxyPept-like_regulatory"/>
</dbReference>
<keyword evidence="10" id="KW-0732">Signal</keyword>
<evidence type="ECO:0000256" key="9">
    <source>
        <dbReference type="RuleBase" id="RU003357"/>
    </source>
</evidence>
<dbReference type="InterPro" id="IPR012910">
    <property type="entry name" value="Plug_dom"/>
</dbReference>
<feature type="chain" id="PRO_5001695464" evidence="10">
    <location>
        <begin position="22"/>
        <end position="1023"/>
    </location>
</feature>
<dbReference type="NCBIfam" id="TIGR04057">
    <property type="entry name" value="SusC_RagA_signa"/>
    <property type="match status" value="1"/>
</dbReference>
<keyword evidence="5 9" id="KW-0798">TonB box</keyword>
<dbReference type="InterPro" id="IPR023997">
    <property type="entry name" value="TonB-dep_OMP_SusC/RagA_CS"/>
</dbReference>
<proteinExistence type="inferred from homology"/>
<dbReference type="SUPFAM" id="SSF56935">
    <property type="entry name" value="Porins"/>
    <property type="match status" value="1"/>
</dbReference>
<evidence type="ECO:0000313" key="14">
    <source>
        <dbReference type="Proteomes" id="UP000027821"/>
    </source>
</evidence>
<keyword evidence="7 8" id="KW-0998">Cell outer membrane</keyword>
<dbReference type="STRING" id="1048983.EL17_20205"/>
<evidence type="ECO:0000256" key="3">
    <source>
        <dbReference type="ARBA" id="ARBA00022452"/>
    </source>
</evidence>
<dbReference type="OrthoDB" id="9768177at2"/>
<keyword evidence="13" id="KW-0675">Receptor</keyword>
<keyword evidence="2 8" id="KW-0813">Transport</keyword>
<evidence type="ECO:0000256" key="5">
    <source>
        <dbReference type="ARBA" id="ARBA00023077"/>
    </source>
</evidence>
<dbReference type="Pfam" id="PF13715">
    <property type="entry name" value="CarbopepD_reg_2"/>
    <property type="match status" value="1"/>
</dbReference>
<dbReference type="Gene3D" id="2.40.170.20">
    <property type="entry name" value="TonB-dependent receptor, beta-barrel domain"/>
    <property type="match status" value="1"/>
</dbReference>
<keyword evidence="14" id="KW-1185">Reference proteome</keyword>
<dbReference type="InterPro" id="IPR036942">
    <property type="entry name" value="Beta-barrel_TonB_sf"/>
</dbReference>
<dbReference type="Pfam" id="PF00593">
    <property type="entry name" value="TonB_dep_Rec_b-barrel"/>
    <property type="match status" value="1"/>
</dbReference>
<dbReference type="InterPro" id="IPR037066">
    <property type="entry name" value="Plug_dom_sf"/>
</dbReference>
<dbReference type="PROSITE" id="PS52016">
    <property type="entry name" value="TONB_DEPENDENT_REC_3"/>
    <property type="match status" value="1"/>
</dbReference>
<comment type="subcellular location">
    <subcellularLocation>
        <location evidence="1 8">Cell outer membrane</location>
        <topology evidence="1 8">Multi-pass membrane protein</topology>
    </subcellularLocation>
</comment>
<dbReference type="AlphaFoldDB" id="A0A074KWL8"/>
<evidence type="ECO:0000256" key="7">
    <source>
        <dbReference type="ARBA" id="ARBA00023237"/>
    </source>
</evidence>
<name>A0A074KWL8_9BACT</name>
<evidence type="ECO:0000259" key="12">
    <source>
        <dbReference type="Pfam" id="PF07715"/>
    </source>
</evidence>
<dbReference type="eggNOG" id="COG1629">
    <property type="taxonomic scope" value="Bacteria"/>
</dbReference>
<keyword evidence="6 8" id="KW-0472">Membrane</keyword>
<dbReference type="NCBIfam" id="TIGR04056">
    <property type="entry name" value="OMP_RagA_SusC"/>
    <property type="match status" value="1"/>
</dbReference>